<dbReference type="Gene3D" id="3.50.30.40">
    <property type="entry name" value="Ribonuclease E inhibitor RraA/RraA-like"/>
    <property type="match status" value="1"/>
</dbReference>
<dbReference type="OrthoDB" id="9812532at2"/>
<reference evidence="6 7" key="1">
    <citation type="submission" date="2018-05" db="EMBL/GenBank/DDBJ databases">
        <title>Genomic Encyclopedia of Type Strains, Phase IV (KMG-IV): sequencing the most valuable type-strain genomes for metagenomic binning, comparative biology and taxonomic classification.</title>
        <authorList>
            <person name="Goeker M."/>
        </authorList>
    </citation>
    <scope>NUCLEOTIDE SEQUENCE [LARGE SCALE GENOMIC DNA]</scope>
    <source>
        <strain evidence="6 7">DSM 6462</strain>
    </source>
</reference>
<dbReference type="AlphaFoldDB" id="A0A2V3UE16"/>
<comment type="caution">
    <text evidence="6">The sequence shown here is derived from an EMBL/GenBank/DDBJ whole genome shotgun (WGS) entry which is preliminary data.</text>
</comment>
<evidence type="ECO:0000256" key="4">
    <source>
        <dbReference type="ARBA" id="ARBA00030169"/>
    </source>
</evidence>
<dbReference type="PANTHER" id="PTHR33254">
    <property type="entry name" value="4-HYDROXY-4-METHYL-2-OXOGLUTARATE ALDOLASE 3-RELATED"/>
    <property type="match status" value="1"/>
</dbReference>
<name>A0A2V3UE16_9HYPH</name>
<dbReference type="CDD" id="cd16841">
    <property type="entry name" value="RraA_family"/>
    <property type="match status" value="1"/>
</dbReference>
<evidence type="ECO:0000313" key="6">
    <source>
        <dbReference type="EMBL" id="PXW63492.1"/>
    </source>
</evidence>
<evidence type="ECO:0000256" key="5">
    <source>
        <dbReference type="PIRSR" id="PIRSR605493-1"/>
    </source>
</evidence>
<sequence>MQLDTHDWPSIAERFKRLYTPAVCDVLDSYELRFQFVHHSIRPLDHRLMVAGPAFTIVGTSNSTRDQTKRMGPRVIDSFLPHVVACYDTMGDEETGVWGELWSAGAVRRGCVGAVVDGGIRDTAYIRRAGFPIFHKYCIPGDAVGRFNIVDFGCPVSIGGVRVNFGDYVFGDEDGVVIIPRELTLEVLERAEEVCSKENRIRDAIQDNTSLADLYKTFGKF</sequence>
<keyword evidence="7" id="KW-1185">Reference proteome</keyword>
<feature type="binding site" evidence="5">
    <location>
        <position position="122"/>
    </location>
    <ligand>
        <name>Mg(2+)</name>
        <dbReference type="ChEBI" id="CHEBI:18420"/>
    </ligand>
</feature>
<protein>
    <recommendedName>
        <fullName evidence="2">Putative 4-hydroxy-4-methyl-2-oxoglutarate aldolase</fullName>
    </recommendedName>
    <alternativeName>
        <fullName evidence="3">Regulator of ribonuclease activity homolog</fullName>
    </alternativeName>
    <alternativeName>
        <fullName evidence="4">RraA-like protein</fullName>
    </alternativeName>
</protein>
<evidence type="ECO:0000313" key="7">
    <source>
        <dbReference type="Proteomes" id="UP000248021"/>
    </source>
</evidence>
<dbReference type="RefSeq" id="WP_110373630.1">
    <property type="nucleotide sequence ID" value="NZ_CAKNFM010000002.1"/>
</dbReference>
<accession>A0A2V3UE16</accession>
<evidence type="ECO:0000256" key="3">
    <source>
        <dbReference type="ARBA" id="ARBA00029596"/>
    </source>
</evidence>
<dbReference type="InterPro" id="IPR036704">
    <property type="entry name" value="RraA/RraA-like_sf"/>
</dbReference>
<proteinExistence type="predicted"/>
<dbReference type="InterPro" id="IPR005493">
    <property type="entry name" value="RraA/RraA-like"/>
</dbReference>
<comment type="cofactor">
    <cofactor evidence="1">
        <name>a divalent metal cation</name>
        <dbReference type="ChEBI" id="CHEBI:60240"/>
    </cofactor>
</comment>
<keyword evidence="5" id="KW-0460">Magnesium</keyword>
<organism evidence="6 7">
    <name type="scientific">Chelatococcus asaccharovorans</name>
    <dbReference type="NCBI Taxonomy" id="28210"/>
    <lineage>
        <taxon>Bacteria</taxon>
        <taxon>Pseudomonadati</taxon>
        <taxon>Pseudomonadota</taxon>
        <taxon>Alphaproteobacteria</taxon>
        <taxon>Hyphomicrobiales</taxon>
        <taxon>Chelatococcaceae</taxon>
        <taxon>Chelatococcus</taxon>
    </lineage>
</organism>
<dbReference type="SUPFAM" id="SSF89562">
    <property type="entry name" value="RraA-like"/>
    <property type="match status" value="1"/>
</dbReference>
<feature type="binding site" evidence="5">
    <location>
        <position position="121"/>
    </location>
    <ligand>
        <name>substrate</name>
    </ligand>
</feature>
<evidence type="ECO:0000256" key="1">
    <source>
        <dbReference type="ARBA" id="ARBA00001968"/>
    </source>
</evidence>
<evidence type="ECO:0000256" key="2">
    <source>
        <dbReference type="ARBA" id="ARBA00016549"/>
    </source>
</evidence>
<dbReference type="PANTHER" id="PTHR33254:SF4">
    <property type="entry name" value="4-HYDROXY-4-METHYL-2-OXOGLUTARATE ALDOLASE 3-RELATED"/>
    <property type="match status" value="1"/>
</dbReference>
<gene>
    <name evidence="6" type="ORF">C7450_102408</name>
</gene>
<dbReference type="Proteomes" id="UP000248021">
    <property type="component" value="Unassembled WGS sequence"/>
</dbReference>
<comment type="cofactor">
    <cofactor evidence="5">
        <name>Mg(2+)</name>
        <dbReference type="ChEBI" id="CHEBI:18420"/>
    </cofactor>
</comment>
<keyword evidence="5" id="KW-0479">Metal-binding</keyword>
<dbReference type="EMBL" id="QJJK01000002">
    <property type="protein sequence ID" value="PXW63492.1"/>
    <property type="molecule type" value="Genomic_DNA"/>
</dbReference>
<dbReference type="Pfam" id="PF03737">
    <property type="entry name" value="RraA-like"/>
    <property type="match status" value="1"/>
</dbReference>
<dbReference type="GO" id="GO:0046872">
    <property type="term" value="F:metal ion binding"/>
    <property type="evidence" value="ECO:0007669"/>
    <property type="project" value="UniProtKB-KW"/>
</dbReference>